<organism evidence="1 2">
    <name type="scientific">Boeremia exigua</name>
    <dbReference type="NCBI Taxonomy" id="749465"/>
    <lineage>
        <taxon>Eukaryota</taxon>
        <taxon>Fungi</taxon>
        <taxon>Dikarya</taxon>
        <taxon>Ascomycota</taxon>
        <taxon>Pezizomycotina</taxon>
        <taxon>Dothideomycetes</taxon>
        <taxon>Pleosporomycetidae</taxon>
        <taxon>Pleosporales</taxon>
        <taxon>Pleosporineae</taxon>
        <taxon>Didymellaceae</taxon>
        <taxon>Boeremia</taxon>
    </lineage>
</organism>
<protein>
    <submittedName>
        <fullName evidence="1">Uncharacterized protein</fullName>
    </submittedName>
</protein>
<dbReference type="EMBL" id="JAPHNI010000094">
    <property type="protein sequence ID" value="KAJ8116437.1"/>
    <property type="molecule type" value="Genomic_DNA"/>
</dbReference>
<evidence type="ECO:0000313" key="2">
    <source>
        <dbReference type="Proteomes" id="UP001153331"/>
    </source>
</evidence>
<accession>A0ACC2IMM6</accession>
<proteinExistence type="predicted"/>
<reference evidence="1" key="1">
    <citation type="submission" date="2022-11" db="EMBL/GenBank/DDBJ databases">
        <title>Genome Sequence of Boeremia exigua.</title>
        <authorList>
            <person name="Buettner E."/>
        </authorList>
    </citation>
    <scope>NUCLEOTIDE SEQUENCE</scope>
    <source>
        <strain evidence="1">CU02</strain>
    </source>
</reference>
<keyword evidence="2" id="KW-1185">Reference proteome</keyword>
<name>A0ACC2IMM6_9PLEO</name>
<evidence type="ECO:0000313" key="1">
    <source>
        <dbReference type="EMBL" id="KAJ8116437.1"/>
    </source>
</evidence>
<gene>
    <name evidence="1" type="ORF">OPT61_g2128</name>
</gene>
<comment type="caution">
    <text evidence="1">The sequence shown here is derived from an EMBL/GenBank/DDBJ whole genome shotgun (WGS) entry which is preliminary data.</text>
</comment>
<dbReference type="Proteomes" id="UP001153331">
    <property type="component" value="Unassembled WGS sequence"/>
</dbReference>
<sequence length="735" mass="81691">MASSKRDFGRAFDIPVGSQGDNVAAGPQAYYYTSPPRPVPGQWPEDLSMIDEATAPSPTGGIFSTLGRFATSLTLQMFKIPERLIKRFTRSQQIRVVPVIREDGASKRRLIDAGLAPATPTRKVNAAPSQDRDVTRTPSLWVVTPSTSDFNSPPYSEDLDIDDSLDWSMEDVDSGTPSHNPRTGSPTGVPWLRRPERRIITPKSRVISPSSNLPIPNPFLATPMRKQLLKSQLRVVDTVTPPTSPLSRQYDHLASSPTPNLATTETKQNTSGPSIFNTNTPTVAVRAQQVAVQDEAELREARENQATGARATTEQYFPHPVEAIDVDLSHLPDATDLSSSFESLRTPSPSSQKKTIRWAAQGRVKSYYVDERISEMLDSTLESIRSPVPKPNFEDEEDHEAEEGHEAEEDHEDEEDNEHKNQYPTDGSLGVIYEEPEPNSDSDDSVDGPSLEDPFEESQLSKELLADLEEDFKNLLSQAPPPPPPPKPLIAPLTDDERAKLDDLATKSKHGQNESYPIIPDKISARDFGTLLPDQFNGNAKAWLNDEIVNQYLTTIIKTLNDDCAFVYKRGGPAPPYHAFSSHWYNSIKGGVKKVERWAGRVGLGGKQFLDAKVVFFPICDGSHWRLLAVKPQVRTIEYMDSLGWDGSKYVAKFLEYLQHELKESWNADEWTVVDLQRSSRQLNGSDCGVFVLLNALVVVRGEEAKKVVACNGMLEARERLAITIITGHPVELDY</sequence>